<dbReference type="OrthoDB" id="445007at2759"/>
<dbReference type="STRING" id="334426.A0A158PI39"/>
<reference evidence="7" key="1">
    <citation type="submission" date="2016-04" db="UniProtKB">
        <authorList>
            <consortium name="WormBaseParasite"/>
        </authorList>
    </citation>
    <scope>IDENTIFICATION</scope>
</reference>
<dbReference type="OMA" id="IDGECAY"/>
<dbReference type="PANTHER" id="PTHR20883:SF15">
    <property type="entry name" value="PHYTANOYL-COA DIOXYGENASE DOMAIN-CONTAINING PROTEIN 1"/>
    <property type="match status" value="1"/>
</dbReference>
<reference evidence="5 6" key="2">
    <citation type="submission" date="2018-11" db="EMBL/GenBank/DDBJ databases">
        <authorList>
            <consortium name="Pathogen Informatics"/>
        </authorList>
    </citation>
    <scope>NUCLEOTIDE SEQUENCE [LARGE SCALE GENOMIC DNA]</scope>
    <source>
        <strain evidence="5 6">Costa Rica</strain>
    </source>
</reference>
<dbReference type="PANTHER" id="PTHR20883">
    <property type="entry name" value="PHYTANOYL-COA DIOXYGENASE DOMAIN CONTAINING 1"/>
    <property type="match status" value="1"/>
</dbReference>
<name>A0A158PI39_ANGCS</name>
<evidence type="ECO:0000256" key="4">
    <source>
        <dbReference type="ARBA" id="ARBA00038356"/>
    </source>
</evidence>
<comment type="similarity">
    <text evidence="4">Belongs to the PhyH family. PHYHD1 subfamily.</text>
</comment>
<dbReference type="WBParaSite" id="ACOC_0000713601-mRNA-1">
    <property type="protein sequence ID" value="ACOC_0000713601-mRNA-1"/>
    <property type="gene ID" value="ACOC_0000713601"/>
</dbReference>
<dbReference type="Proteomes" id="UP000267027">
    <property type="component" value="Unassembled WGS sequence"/>
</dbReference>
<dbReference type="Pfam" id="PF05721">
    <property type="entry name" value="PhyH"/>
    <property type="match status" value="1"/>
</dbReference>
<sequence length="201" mass="22949">MSWREHFESNGYAVIENLYTVDEVSEMKNEVDHLVTEIDFDQQPKISINSLQQPKIGGAVTDHFDATFLYVEPIELLTGVWIAIDDADEENGCLAFIPGSHKRSFVDYRFVRTHKTDGSALLKFVGNRPTYDQSKFVHVPAKKGSVILIHGLVVHKSATNTSSNSRHAYTLHVMEAKNTKWSEDNWLQETPTYRFPTLYDN</sequence>
<dbReference type="SUPFAM" id="SSF51197">
    <property type="entry name" value="Clavaminate synthase-like"/>
    <property type="match status" value="1"/>
</dbReference>
<evidence type="ECO:0000313" key="7">
    <source>
        <dbReference type="WBParaSite" id="ACOC_0000713601-mRNA-1"/>
    </source>
</evidence>
<keyword evidence="2" id="KW-0479">Metal-binding</keyword>
<organism evidence="7">
    <name type="scientific">Angiostrongylus costaricensis</name>
    <name type="common">Nematode worm</name>
    <dbReference type="NCBI Taxonomy" id="334426"/>
    <lineage>
        <taxon>Eukaryota</taxon>
        <taxon>Metazoa</taxon>
        <taxon>Ecdysozoa</taxon>
        <taxon>Nematoda</taxon>
        <taxon>Chromadorea</taxon>
        <taxon>Rhabditida</taxon>
        <taxon>Rhabditina</taxon>
        <taxon>Rhabditomorpha</taxon>
        <taxon>Strongyloidea</taxon>
        <taxon>Metastrongylidae</taxon>
        <taxon>Angiostrongylus</taxon>
    </lineage>
</organism>
<dbReference type="EMBL" id="UYYA01004009">
    <property type="protein sequence ID" value="VDM58722.1"/>
    <property type="molecule type" value="Genomic_DNA"/>
</dbReference>
<protein>
    <submittedName>
        <fullName evidence="7">Phytanoyl-CoA dioxygenase</fullName>
    </submittedName>
</protein>
<evidence type="ECO:0000313" key="5">
    <source>
        <dbReference type="EMBL" id="VDM58722.1"/>
    </source>
</evidence>
<dbReference type="Gene3D" id="2.60.120.620">
    <property type="entry name" value="q2cbj1_9rhob like domain"/>
    <property type="match status" value="2"/>
</dbReference>
<keyword evidence="3" id="KW-0408">Iron</keyword>
<evidence type="ECO:0000256" key="1">
    <source>
        <dbReference type="ARBA" id="ARBA00001962"/>
    </source>
</evidence>
<dbReference type="InterPro" id="IPR008775">
    <property type="entry name" value="Phytyl_CoA_dOase-like"/>
</dbReference>
<dbReference type="AlphaFoldDB" id="A0A158PI39"/>
<proteinExistence type="inferred from homology"/>
<evidence type="ECO:0000313" key="6">
    <source>
        <dbReference type="Proteomes" id="UP000267027"/>
    </source>
</evidence>
<accession>A0A158PI39</accession>
<dbReference type="GO" id="GO:0046872">
    <property type="term" value="F:metal ion binding"/>
    <property type="evidence" value="ECO:0007669"/>
    <property type="project" value="UniProtKB-KW"/>
</dbReference>
<gene>
    <name evidence="5" type="ORF">ACOC_LOCUS7137</name>
</gene>
<evidence type="ECO:0000256" key="3">
    <source>
        <dbReference type="ARBA" id="ARBA00023004"/>
    </source>
</evidence>
<evidence type="ECO:0000256" key="2">
    <source>
        <dbReference type="ARBA" id="ARBA00022723"/>
    </source>
</evidence>
<keyword evidence="6" id="KW-1185">Reference proteome</keyword>
<comment type="cofactor">
    <cofactor evidence="1">
        <name>Fe cation</name>
        <dbReference type="ChEBI" id="CHEBI:24875"/>
    </cofactor>
</comment>